<dbReference type="Pfam" id="PF08521">
    <property type="entry name" value="2CSK_N"/>
    <property type="match status" value="1"/>
</dbReference>
<evidence type="ECO:0000259" key="12">
    <source>
        <dbReference type="PROSITE" id="PS50109"/>
    </source>
</evidence>
<dbReference type="Gene3D" id="1.10.287.130">
    <property type="match status" value="1"/>
</dbReference>
<gene>
    <name evidence="14" type="ORF">A8139_05185</name>
</gene>
<evidence type="ECO:0000256" key="10">
    <source>
        <dbReference type="ARBA" id="ARBA00023136"/>
    </source>
</evidence>
<dbReference type="RefSeq" id="WP_112136226.1">
    <property type="nucleotide sequence ID" value="NZ_CP016181.1"/>
</dbReference>
<dbReference type="InterPro" id="IPR003661">
    <property type="entry name" value="HisK_dim/P_dom"/>
</dbReference>
<evidence type="ECO:0000256" key="2">
    <source>
        <dbReference type="ARBA" id="ARBA00004370"/>
    </source>
</evidence>
<sequence length="484" mass="54568">MPKTTTSLRRQLILMVSMVLICINVLALWGAHIYANRATKVSYDRLLYGSALQMAENINILDSKVFIDLPVSAFETLALSNSDRAFYAIMSSQYQVLTGYNDLPSIPFTQLLLQSTEKEKFIPIYYEAPYHEENVRFVALGKRLLEADKVNDVFIIVGQTLGARQAAAAEINRMALHFVSLFFVITLLLLLFVIWRVLRPLQAIKQAITERSPLELSPLETNVPSEIAPLLKSINYFMAQLDTTLERLKRFTAEAAHQIRTPLAGLNSQAQNAIDETDEALRQKQLQHILESSNVLTNTVNQLLNRATLTHRYQSHPFSPVSLDQLTKDTCRELVVWALERGVEIEYVGDLQATIDGDEFALKQMLQNIIENAIKYSPNKGLVEVELMSANKLNAAAVVLQIRDQGVGVPDEDKEHIFEYFYRSPDNQASGSGIGLSIAKEVAEHHDARFHLKDNEPTGLIVEVIFPKRILPKNRYPKPKGARL</sequence>
<comment type="subcellular location">
    <subcellularLocation>
        <location evidence="2">Membrane</location>
    </subcellularLocation>
</comment>
<feature type="domain" description="Histidine kinase" evidence="12">
    <location>
        <begin position="254"/>
        <end position="470"/>
    </location>
</feature>
<dbReference type="GO" id="GO:0000155">
    <property type="term" value="F:phosphorelay sensor kinase activity"/>
    <property type="evidence" value="ECO:0007669"/>
    <property type="project" value="InterPro"/>
</dbReference>
<name>A0A2Z4PQP1_9GAMM</name>
<dbReference type="PROSITE" id="PS50885">
    <property type="entry name" value="HAMP"/>
    <property type="match status" value="1"/>
</dbReference>
<dbReference type="PANTHER" id="PTHR45436:SF1">
    <property type="entry name" value="SENSOR PROTEIN QSEC"/>
    <property type="match status" value="1"/>
</dbReference>
<feature type="domain" description="HAMP" evidence="13">
    <location>
        <begin position="195"/>
        <end position="246"/>
    </location>
</feature>
<evidence type="ECO:0000256" key="4">
    <source>
        <dbReference type="ARBA" id="ARBA00022553"/>
    </source>
</evidence>
<reference evidence="14 15" key="1">
    <citation type="submission" date="2016-06" db="EMBL/GenBank/DDBJ databases">
        <title>The sequenced genome of the ice-adhering bacterium Marinomonas primoryensis, from Antarctica.</title>
        <authorList>
            <person name="Graham L."/>
            <person name="Vance T.D.R."/>
            <person name="Davies P.L."/>
        </authorList>
    </citation>
    <scope>NUCLEOTIDE SEQUENCE [LARGE SCALE GENOMIC DNA]</scope>
    <source>
        <strain evidence="14 15">AceL</strain>
    </source>
</reference>
<evidence type="ECO:0000256" key="7">
    <source>
        <dbReference type="ARBA" id="ARBA00022777"/>
    </source>
</evidence>
<keyword evidence="4" id="KW-0597">Phosphoprotein</keyword>
<keyword evidence="9" id="KW-0902">Two-component regulatory system</keyword>
<keyword evidence="10 11" id="KW-0472">Membrane</keyword>
<dbReference type="InterPro" id="IPR003594">
    <property type="entry name" value="HATPase_dom"/>
</dbReference>
<dbReference type="EMBL" id="CP016181">
    <property type="protein sequence ID" value="AWX99458.1"/>
    <property type="molecule type" value="Genomic_DNA"/>
</dbReference>
<dbReference type="EC" id="2.7.13.3" evidence="3"/>
<dbReference type="Gene3D" id="6.10.340.10">
    <property type="match status" value="1"/>
</dbReference>
<dbReference type="SUPFAM" id="SSF47384">
    <property type="entry name" value="Homodimeric domain of signal transducing histidine kinase"/>
    <property type="match status" value="1"/>
</dbReference>
<feature type="transmembrane region" description="Helical" evidence="11">
    <location>
        <begin position="12"/>
        <end position="35"/>
    </location>
</feature>
<dbReference type="GO" id="GO:0005886">
    <property type="term" value="C:plasma membrane"/>
    <property type="evidence" value="ECO:0007669"/>
    <property type="project" value="TreeGrafter"/>
</dbReference>
<evidence type="ECO:0000256" key="8">
    <source>
        <dbReference type="ARBA" id="ARBA00022989"/>
    </source>
</evidence>
<keyword evidence="8 11" id="KW-1133">Transmembrane helix</keyword>
<keyword evidence="6 11" id="KW-0812">Transmembrane</keyword>
<dbReference type="Pfam" id="PF00512">
    <property type="entry name" value="HisKA"/>
    <property type="match status" value="1"/>
</dbReference>
<evidence type="ECO:0000256" key="6">
    <source>
        <dbReference type="ARBA" id="ARBA00022692"/>
    </source>
</evidence>
<comment type="catalytic activity">
    <reaction evidence="1">
        <text>ATP + protein L-histidine = ADP + protein N-phospho-L-histidine.</text>
        <dbReference type="EC" id="2.7.13.3"/>
    </reaction>
</comment>
<dbReference type="SMART" id="SM00387">
    <property type="entry name" value="HATPase_c"/>
    <property type="match status" value="1"/>
</dbReference>
<evidence type="ECO:0000313" key="14">
    <source>
        <dbReference type="EMBL" id="AWX99458.1"/>
    </source>
</evidence>
<feature type="transmembrane region" description="Helical" evidence="11">
    <location>
        <begin position="174"/>
        <end position="198"/>
    </location>
</feature>
<keyword evidence="5" id="KW-0808">Transferase</keyword>
<dbReference type="CDD" id="cd00075">
    <property type="entry name" value="HATPase"/>
    <property type="match status" value="1"/>
</dbReference>
<dbReference type="OrthoDB" id="9809766at2"/>
<dbReference type="InterPro" id="IPR050428">
    <property type="entry name" value="TCS_sensor_his_kinase"/>
</dbReference>
<evidence type="ECO:0000313" key="15">
    <source>
        <dbReference type="Proteomes" id="UP000249898"/>
    </source>
</evidence>
<organism evidence="14 15">
    <name type="scientific">Marinomonas primoryensis</name>
    <dbReference type="NCBI Taxonomy" id="178399"/>
    <lineage>
        <taxon>Bacteria</taxon>
        <taxon>Pseudomonadati</taxon>
        <taxon>Pseudomonadota</taxon>
        <taxon>Gammaproteobacteria</taxon>
        <taxon>Oceanospirillales</taxon>
        <taxon>Oceanospirillaceae</taxon>
        <taxon>Marinomonas</taxon>
    </lineage>
</organism>
<evidence type="ECO:0000256" key="1">
    <source>
        <dbReference type="ARBA" id="ARBA00000085"/>
    </source>
</evidence>
<dbReference type="AlphaFoldDB" id="A0A2Z4PQP1"/>
<dbReference type="InterPro" id="IPR013727">
    <property type="entry name" value="2CSK_N"/>
</dbReference>
<dbReference type="PANTHER" id="PTHR45436">
    <property type="entry name" value="SENSOR HISTIDINE KINASE YKOH"/>
    <property type="match status" value="1"/>
</dbReference>
<dbReference type="PRINTS" id="PR00344">
    <property type="entry name" value="BCTRLSENSOR"/>
</dbReference>
<dbReference type="InterPro" id="IPR003660">
    <property type="entry name" value="HAMP_dom"/>
</dbReference>
<dbReference type="Proteomes" id="UP000249898">
    <property type="component" value="Chromosome"/>
</dbReference>
<evidence type="ECO:0000259" key="13">
    <source>
        <dbReference type="PROSITE" id="PS50885"/>
    </source>
</evidence>
<evidence type="ECO:0000256" key="3">
    <source>
        <dbReference type="ARBA" id="ARBA00012438"/>
    </source>
</evidence>
<dbReference type="SMART" id="SM00388">
    <property type="entry name" value="HisKA"/>
    <property type="match status" value="1"/>
</dbReference>
<dbReference type="Gene3D" id="3.30.565.10">
    <property type="entry name" value="Histidine kinase-like ATPase, C-terminal domain"/>
    <property type="match status" value="1"/>
</dbReference>
<dbReference type="InterPro" id="IPR005467">
    <property type="entry name" value="His_kinase_dom"/>
</dbReference>
<dbReference type="InterPro" id="IPR036890">
    <property type="entry name" value="HATPase_C_sf"/>
</dbReference>
<protein>
    <recommendedName>
        <fullName evidence="3">histidine kinase</fullName>
        <ecNumber evidence="3">2.7.13.3</ecNumber>
    </recommendedName>
</protein>
<dbReference type="InterPro" id="IPR004358">
    <property type="entry name" value="Sig_transdc_His_kin-like_C"/>
</dbReference>
<dbReference type="InterPro" id="IPR036097">
    <property type="entry name" value="HisK_dim/P_sf"/>
</dbReference>
<dbReference type="PROSITE" id="PS50109">
    <property type="entry name" value="HIS_KIN"/>
    <property type="match status" value="1"/>
</dbReference>
<evidence type="ECO:0000256" key="11">
    <source>
        <dbReference type="SAM" id="Phobius"/>
    </source>
</evidence>
<proteinExistence type="predicted"/>
<dbReference type="Pfam" id="PF02518">
    <property type="entry name" value="HATPase_c"/>
    <property type="match status" value="1"/>
</dbReference>
<evidence type="ECO:0000256" key="5">
    <source>
        <dbReference type="ARBA" id="ARBA00022679"/>
    </source>
</evidence>
<dbReference type="SUPFAM" id="SSF55874">
    <property type="entry name" value="ATPase domain of HSP90 chaperone/DNA topoisomerase II/histidine kinase"/>
    <property type="match status" value="1"/>
</dbReference>
<keyword evidence="7" id="KW-0418">Kinase</keyword>
<accession>A0A2Z4PQP1</accession>
<dbReference type="CDD" id="cd00082">
    <property type="entry name" value="HisKA"/>
    <property type="match status" value="1"/>
</dbReference>
<evidence type="ECO:0000256" key="9">
    <source>
        <dbReference type="ARBA" id="ARBA00023012"/>
    </source>
</evidence>